<organism evidence="10 11">
    <name type="scientific">Thioalbus denitrificans</name>
    <dbReference type="NCBI Taxonomy" id="547122"/>
    <lineage>
        <taxon>Bacteria</taxon>
        <taxon>Pseudomonadati</taxon>
        <taxon>Pseudomonadota</taxon>
        <taxon>Gammaproteobacteria</taxon>
        <taxon>Chromatiales</taxon>
        <taxon>Ectothiorhodospiraceae</taxon>
        <taxon>Thioalbus</taxon>
    </lineage>
</organism>
<keyword evidence="2" id="KW-0813">Transport</keyword>
<keyword evidence="5 8" id="KW-1133">Transmembrane helix</keyword>
<gene>
    <name evidence="10" type="ORF">DFQ59_101177</name>
</gene>
<dbReference type="GO" id="GO:0008324">
    <property type="term" value="F:monoatomic cation transmembrane transporter activity"/>
    <property type="evidence" value="ECO:0007669"/>
    <property type="project" value="InterPro"/>
</dbReference>
<evidence type="ECO:0000256" key="8">
    <source>
        <dbReference type="SAM" id="Phobius"/>
    </source>
</evidence>
<dbReference type="SUPFAM" id="SSF161111">
    <property type="entry name" value="Cation efflux protein transmembrane domain-like"/>
    <property type="match status" value="1"/>
</dbReference>
<evidence type="ECO:0000256" key="2">
    <source>
        <dbReference type="ARBA" id="ARBA00022448"/>
    </source>
</evidence>
<keyword evidence="6 8" id="KW-0472">Membrane</keyword>
<dbReference type="Pfam" id="PF01545">
    <property type="entry name" value="Cation_efflux"/>
    <property type="match status" value="1"/>
</dbReference>
<dbReference type="GO" id="GO:0016020">
    <property type="term" value="C:membrane"/>
    <property type="evidence" value="ECO:0007669"/>
    <property type="project" value="UniProtKB-SubCell"/>
</dbReference>
<reference evidence="10 11" key="1">
    <citation type="submission" date="2018-07" db="EMBL/GenBank/DDBJ databases">
        <title>Genomic Encyclopedia of Type Strains, Phase IV (KMG-IV): sequencing the most valuable type-strain genomes for metagenomic binning, comparative biology and taxonomic classification.</title>
        <authorList>
            <person name="Goeker M."/>
        </authorList>
    </citation>
    <scope>NUCLEOTIDE SEQUENCE [LARGE SCALE GENOMIC DNA]</scope>
    <source>
        <strain evidence="10 11">DSM 26407</strain>
    </source>
</reference>
<evidence type="ECO:0000259" key="9">
    <source>
        <dbReference type="Pfam" id="PF01545"/>
    </source>
</evidence>
<dbReference type="Gene3D" id="3.30.70.1350">
    <property type="entry name" value="Cation efflux protein, cytoplasmic domain"/>
    <property type="match status" value="1"/>
</dbReference>
<accession>A0A369CG26</accession>
<comment type="caution">
    <text evidence="10">The sequence shown here is derived from an EMBL/GenBank/DDBJ whole genome shotgun (WGS) entry which is preliminary data.</text>
</comment>
<dbReference type="NCBIfam" id="TIGR01297">
    <property type="entry name" value="CDF"/>
    <property type="match status" value="1"/>
</dbReference>
<keyword evidence="4" id="KW-0864">Zinc transport</keyword>
<keyword evidence="4" id="KW-0406">Ion transport</keyword>
<sequence length="323" mass="34209">MAGSSKKVILAALAGNGLIALTKFAAAAITGSSAMLSEGIHSVVDTGNQVLLLHGLRRAGRPADARFPFGHGKEVYFWSFVVAILIFAVGAGVSLYEGVQHMLRPVAVENPLVNYVVLGLALLFEGGAWAFALREFRRGKGKWGYIEAVQRGKDPSLFVVLFEDSAAMLGLLVAFFGILLAQLTGNPLWDGAASVIIGLILGGTAAWLAWETHGLLIGESANRRVVDGIRALVRLRPGVEHVNEVLTLHMGPEFILVNISVDFADDLPAAALETTICALDRDIKASFPGVRRVFVEAEARRRGQPPPEAPCPGPAQSAATTGG</sequence>
<keyword evidence="11" id="KW-1185">Reference proteome</keyword>
<dbReference type="InterPro" id="IPR040177">
    <property type="entry name" value="SLC30A9"/>
</dbReference>
<dbReference type="InterPro" id="IPR027469">
    <property type="entry name" value="Cation_efflux_TMD_sf"/>
</dbReference>
<keyword evidence="3 8" id="KW-0812">Transmembrane</keyword>
<protein>
    <submittedName>
        <fullName evidence="10">Cation diffusion facilitator family transporter</fullName>
    </submittedName>
</protein>
<evidence type="ECO:0000256" key="7">
    <source>
        <dbReference type="SAM" id="MobiDB-lite"/>
    </source>
</evidence>
<dbReference type="Gene3D" id="1.20.1510.10">
    <property type="entry name" value="Cation efflux protein transmembrane domain"/>
    <property type="match status" value="1"/>
</dbReference>
<dbReference type="InterPro" id="IPR036837">
    <property type="entry name" value="Cation_efflux_CTD_sf"/>
</dbReference>
<dbReference type="InterPro" id="IPR058533">
    <property type="entry name" value="Cation_efflux_TM"/>
</dbReference>
<feature type="transmembrane region" description="Helical" evidence="8">
    <location>
        <begin position="157"/>
        <end position="180"/>
    </location>
</feature>
<name>A0A369CG26_9GAMM</name>
<evidence type="ECO:0000313" key="10">
    <source>
        <dbReference type="EMBL" id="RCX32879.1"/>
    </source>
</evidence>
<evidence type="ECO:0000313" key="11">
    <source>
        <dbReference type="Proteomes" id="UP000252707"/>
    </source>
</evidence>
<evidence type="ECO:0000256" key="3">
    <source>
        <dbReference type="ARBA" id="ARBA00022692"/>
    </source>
</evidence>
<feature type="transmembrane region" description="Helical" evidence="8">
    <location>
        <begin position="75"/>
        <end position="95"/>
    </location>
</feature>
<dbReference type="InterPro" id="IPR002524">
    <property type="entry name" value="Cation_efflux"/>
</dbReference>
<dbReference type="PANTHER" id="PTHR13414:SF9">
    <property type="entry name" value="PROTON-COUPLED ZINC ANTIPORTER SLC30A9, MITOCHONDRIAL"/>
    <property type="match status" value="1"/>
</dbReference>
<keyword evidence="4" id="KW-0862">Zinc</keyword>
<feature type="region of interest" description="Disordered" evidence="7">
    <location>
        <begin position="298"/>
        <end position="323"/>
    </location>
</feature>
<evidence type="ECO:0000256" key="5">
    <source>
        <dbReference type="ARBA" id="ARBA00022989"/>
    </source>
</evidence>
<dbReference type="EMBL" id="QPJY01000001">
    <property type="protein sequence ID" value="RCX32879.1"/>
    <property type="molecule type" value="Genomic_DNA"/>
</dbReference>
<evidence type="ECO:0000256" key="1">
    <source>
        <dbReference type="ARBA" id="ARBA00004141"/>
    </source>
</evidence>
<dbReference type="AlphaFoldDB" id="A0A369CG26"/>
<dbReference type="SUPFAM" id="SSF160240">
    <property type="entry name" value="Cation efflux protein cytoplasmic domain-like"/>
    <property type="match status" value="1"/>
</dbReference>
<dbReference type="RefSeq" id="WP_114277780.1">
    <property type="nucleotide sequence ID" value="NZ_QPJY01000001.1"/>
</dbReference>
<feature type="transmembrane region" description="Helical" evidence="8">
    <location>
        <begin position="192"/>
        <end position="210"/>
    </location>
</feature>
<dbReference type="Proteomes" id="UP000252707">
    <property type="component" value="Unassembled WGS sequence"/>
</dbReference>
<dbReference type="GO" id="GO:0006829">
    <property type="term" value="P:zinc ion transport"/>
    <property type="evidence" value="ECO:0007669"/>
    <property type="project" value="UniProtKB-KW"/>
</dbReference>
<evidence type="ECO:0000256" key="6">
    <source>
        <dbReference type="ARBA" id="ARBA00023136"/>
    </source>
</evidence>
<feature type="transmembrane region" description="Helical" evidence="8">
    <location>
        <begin position="115"/>
        <end position="136"/>
    </location>
</feature>
<feature type="domain" description="Cation efflux protein transmembrane" evidence="9">
    <location>
        <begin position="9"/>
        <end position="214"/>
    </location>
</feature>
<dbReference type="OrthoDB" id="9806522at2"/>
<proteinExistence type="predicted"/>
<dbReference type="PANTHER" id="PTHR13414">
    <property type="entry name" value="HUEL-CATION TRANSPORTER"/>
    <property type="match status" value="1"/>
</dbReference>
<evidence type="ECO:0000256" key="4">
    <source>
        <dbReference type="ARBA" id="ARBA00022906"/>
    </source>
</evidence>
<feature type="compositionally biased region" description="Pro residues" evidence="7">
    <location>
        <begin position="304"/>
        <end position="313"/>
    </location>
</feature>
<comment type="subcellular location">
    <subcellularLocation>
        <location evidence="1">Membrane</location>
        <topology evidence="1">Multi-pass membrane protein</topology>
    </subcellularLocation>
</comment>